<dbReference type="InterPro" id="IPR043129">
    <property type="entry name" value="ATPase_NBD"/>
</dbReference>
<dbReference type="PANTHER" id="PTHR18964:SF149">
    <property type="entry name" value="BIFUNCTIONAL UDP-N-ACETYLGLUCOSAMINE 2-EPIMERASE_N-ACETYLMANNOSAMINE KINASE"/>
    <property type="match status" value="1"/>
</dbReference>
<dbReference type="Gene3D" id="3.30.420.40">
    <property type="match status" value="2"/>
</dbReference>
<accession>A0A0T6LM75</accession>
<dbReference type="SUPFAM" id="SSF53067">
    <property type="entry name" value="Actin-like ATPase domain"/>
    <property type="match status" value="1"/>
</dbReference>
<dbReference type="CDD" id="cd24076">
    <property type="entry name" value="ASKHA_ATPase_ROK_BsXylR-like"/>
    <property type="match status" value="1"/>
</dbReference>
<protein>
    <submittedName>
        <fullName evidence="2">ROK family protein</fullName>
    </submittedName>
</protein>
<dbReference type="PANTHER" id="PTHR18964">
    <property type="entry name" value="ROK (REPRESSOR, ORF, KINASE) FAMILY"/>
    <property type="match status" value="1"/>
</dbReference>
<proteinExistence type="inferred from homology"/>
<name>A0A0T6LM75_WENVI</name>
<dbReference type="SUPFAM" id="SSF46785">
    <property type="entry name" value="Winged helix' DNA-binding domain"/>
    <property type="match status" value="1"/>
</dbReference>
<dbReference type="InterPro" id="IPR036388">
    <property type="entry name" value="WH-like_DNA-bd_sf"/>
</dbReference>
<evidence type="ECO:0000313" key="2">
    <source>
        <dbReference type="EMBL" id="KRV46956.1"/>
    </source>
</evidence>
<dbReference type="eggNOG" id="COG1940">
    <property type="taxonomic scope" value="Bacteria"/>
</dbReference>
<sequence length="425" mass="43528">MRGVLTGPANQAAVRRRNLSLVLRTVAARGQISRAAVATEVKLTKATVSTLVEELLTAGLLVELGVTRPGTVGRPGLALGLNDHGLAGLGAEVGVDHLAACAVDLRGQTRARVEIDSRNRGRAPEQVMTDLAALVRATEAEVRAAGLTPAGLTVAVPGLVAPDHGTVERVPNLGWFCVSAADLLRRALLTPGTPAAEGAAPTEGTPPGSAAELPIRMENEANLGALAELWLGGHPSLGDFVHVSAEIGVGSALVIGGQLFRGARGFAGELGHVPVHPEGPPCSCGARGCLERYAGEEAVLRAAGIDPARAAIDHPGPAGRMRLLAKLAEDGDPRVQRALNGAGSALGIALSGAVNLLDPQSVVLGGALADLAPWLLPALDRELHLRVTDRQWRPECLAVSSLGRNGPLLGAAHSVIHAVLDDPPV</sequence>
<gene>
    <name evidence="2" type="ORF">AQ490_09330</name>
</gene>
<dbReference type="Proteomes" id="UP000050867">
    <property type="component" value="Unassembled WGS sequence"/>
</dbReference>
<dbReference type="OrthoDB" id="3189808at2"/>
<organism evidence="2 3">
    <name type="scientific">Wenjunlia vitaminophila</name>
    <name type="common">Streptomyces vitaminophilus</name>
    <dbReference type="NCBI Taxonomy" id="76728"/>
    <lineage>
        <taxon>Bacteria</taxon>
        <taxon>Bacillati</taxon>
        <taxon>Actinomycetota</taxon>
        <taxon>Actinomycetes</taxon>
        <taxon>Kitasatosporales</taxon>
        <taxon>Streptomycetaceae</taxon>
        <taxon>Wenjunlia</taxon>
    </lineage>
</organism>
<comment type="caution">
    <text evidence="2">The sequence shown here is derived from an EMBL/GenBank/DDBJ whole genome shotgun (WGS) entry which is preliminary data.</text>
</comment>
<dbReference type="eggNOG" id="COG1846">
    <property type="taxonomic scope" value="Bacteria"/>
</dbReference>
<dbReference type="Pfam" id="PF00480">
    <property type="entry name" value="ROK"/>
    <property type="match status" value="2"/>
</dbReference>
<dbReference type="EMBL" id="LLZU01000038">
    <property type="protein sequence ID" value="KRV46956.1"/>
    <property type="molecule type" value="Genomic_DNA"/>
</dbReference>
<comment type="similarity">
    <text evidence="1">Belongs to the ROK (NagC/XylR) family.</text>
</comment>
<evidence type="ECO:0000313" key="3">
    <source>
        <dbReference type="Proteomes" id="UP000050867"/>
    </source>
</evidence>
<dbReference type="AlphaFoldDB" id="A0A0T6LM75"/>
<dbReference type="STRING" id="76728.AQ490_09330"/>
<keyword evidence="3" id="KW-1185">Reference proteome</keyword>
<evidence type="ECO:0000256" key="1">
    <source>
        <dbReference type="ARBA" id="ARBA00006479"/>
    </source>
</evidence>
<dbReference type="InterPro" id="IPR036390">
    <property type="entry name" value="WH_DNA-bd_sf"/>
</dbReference>
<dbReference type="Gene3D" id="1.10.10.10">
    <property type="entry name" value="Winged helix-like DNA-binding domain superfamily/Winged helix DNA-binding domain"/>
    <property type="match status" value="1"/>
</dbReference>
<reference evidence="2 3" key="1">
    <citation type="submission" date="2015-10" db="EMBL/GenBank/DDBJ databases">
        <title>Draft genome sequence of pyrrolomycin-producing Streptomyces vitaminophilus.</title>
        <authorList>
            <person name="Graham D.E."/>
            <person name="Mahan K.M."/>
            <person name="Klingeman D.M."/>
            <person name="Hettich R.L."/>
            <person name="Parry R.J."/>
        </authorList>
    </citation>
    <scope>NUCLEOTIDE SEQUENCE [LARGE SCALE GENOMIC DNA]</scope>
    <source>
        <strain evidence="2 3">ATCC 31673</strain>
    </source>
</reference>
<dbReference type="InterPro" id="IPR000600">
    <property type="entry name" value="ROK"/>
</dbReference>